<dbReference type="Proteomes" id="UP000659904">
    <property type="component" value="Unassembled WGS sequence"/>
</dbReference>
<feature type="transmembrane region" description="Helical" evidence="1">
    <location>
        <begin position="12"/>
        <end position="33"/>
    </location>
</feature>
<keyword evidence="3" id="KW-1185">Reference proteome</keyword>
<evidence type="ECO:0000313" key="2">
    <source>
        <dbReference type="EMBL" id="GIG02915.1"/>
    </source>
</evidence>
<gene>
    <name evidence="2" type="ORF">Cci01nite_80080</name>
</gene>
<accession>A0A8J3KL18</accession>
<proteinExistence type="predicted"/>
<keyword evidence="1" id="KW-1133">Transmembrane helix</keyword>
<dbReference type="RefSeq" id="WP_147432965.1">
    <property type="nucleotide sequence ID" value="NZ_BONH01000063.1"/>
</dbReference>
<evidence type="ECO:0000313" key="3">
    <source>
        <dbReference type="Proteomes" id="UP000659904"/>
    </source>
</evidence>
<dbReference type="EMBL" id="BONH01000063">
    <property type="protein sequence ID" value="GIG02915.1"/>
    <property type="molecule type" value="Genomic_DNA"/>
</dbReference>
<keyword evidence="1" id="KW-0812">Transmembrane</keyword>
<organism evidence="2 3">
    <name type="scientific">Catellatospora citrea</name>
    <dbReference type="NCBI Taxonomy" id="53366"/>
    <lineage>
        <taxon>Bacteria</taxon>
        <taxon>Bacillati</taxon>
        <taxon>Actinomycetota</taxon>
        <taxon>Actinomycetes</taxon>
        <taxon>Micromonosporales</taxon>
        <taxon>Micromonosporaceae</taxon>
        <taxon>Catellatospora</taxon>
    </lineage>
</organism>
<sequence>MERSESAPRRGRLIAAGVAATALVAAGVVVYTMRGTSADQDAGEPQVQTVAVTKMDLSDNRTLGGELGFGTPVTVKGSGDGLVTKLPAVGDKAVRGKPLYWVNDQPVPVLFGDTPLYRPLNTTGLHGSDVKVLLDNLKALGYPTGVQPAPSARNGAPPAATLTWSLLVALKKWQKDVGLAVTGTLEPGQVAVLPGPGRVGTLTAHPGDAAAGDLLTVTASTKVITVAVGATEVGAIAVGAKVKVTLPTAAEIPATVTAVSHVVVDSANSGGNSAPKVDVTVTPDKVADVAALDAASVQVAFTTTTHAGVLAVPVGALLALREGGYAVQRSDGALIAVETGMFAKGMVEVSGNGLAEGLEVVTTS</sequence>
<protein>
    <submittedName>
        <fullName evidence="2">Peptidoglycan-binding protein</fullName>
    </submittedName>
</protein>
<evidence type="ECO:0000256" key="1">
    <source>
        <dbReference type="SAM" id="Phobius"/>
    </source>
</evidence>
<comment type="caution">
    <text evidence="2">The sequence shown here is derived from an EMBL/GenBank/DDBJ whole genome shotgun (WGS) entry which is preliminary data.</text>
</comment>
<dbReference type="InterPro" id="IPR036365">
    <property type="entry name" value="PGBD-like_sf"/>
</dbReference>
<keyword evidence="1" id="KW-0472">Membrane</keyword>
<name>A0A8J3KL18_9ACTN</name>
<dbReference type="AlphaFoldDB" id="A0A8J3KL18"/>
<dbReference type="SUPFAM" id="SSF47090">
    <property type="entry name" value="PGBD-like"/>
    <property type="match status" value="1"/>
</dbReference>
<reference evidence="2 3" key="1">
    <citation type="submission" date="2021-01" db="EMBL/GenBank/DDBJ databases">
        <title>Whole genome shotgun sequence of Catellatospora citrea NBRC 14495.</title>
        <authorList>
            <person name="Komaki H."/>
            <person name="Tamura T."/>
        </authorList>
    </citation>
    <scope>NUCLEOTIDE SEQUENCE [LARGE SCALE GENOMIC DNA]</scope>
    <source>
        <strain evidence="2 3">NBRC 14495</strain>
    </source>
</reference>